<evidence type="ECO:0000256" key="12">
    <source>
        <dbReference type="PIRSR" id="PIRSR038084-1"/>
    </source>
</evidence>
<dbReference type="GO" id="GO:0006281">
    <property type="term" value="P:DNA repair"/>
    <property type="evidence" value="ECO:0007669"/>
    <property type="project" value="UniProtKB-KW"/>
</dbReference>
<sequence>MSSSDKWVCSANEALQLSLVSIHSKSNGLDRKSFHPDFTYPIYGEAESIYGYTDLGIRLCFSSGALLPLLRVTYKAKNEKTTAKVDDAEALIKAFLPADQLFEDEASFERAVREESSGAFTPLGEKVLAYTRALQSGTASKGKGKGRGSARGSTSALQAGGAASSSSDAGNSERVFEIYRSNWSTPGWKEQHRRMQIFTLLFIEGASYIQEEEPAWEFYTLYERQASSLSATGYTWHFVGYTSLYNFWCYPDSSRVRLSQFIILPPYQHAGHGQALYNKVLDDVIASPRVMELTVEDPSEAFDRVRDGADLRRLFDGDEGFAKRAAREGRLVPPLDQIWSEKMRSTLKIAPRQWSRLVEMAQLLNLDQEDHEQMRHYRLQVKSRLYKFNKDVLQQMSRGERVAKLHQTYEGVIEEYSSLTGVEVDDLLDDYALDEKDIREAELAGEAAAKEIAAAANGSANGPARKMARLG</sequence>
<dbReference type="Pfam" id="PF21184">
    <property type="entry name" value="HAT1_C_fung"/>
    <property type="match status" value="1"/>
</dbReference>
<protein>
    <recommendedName>
        <fullName evidence="4 11">Histone acetyltransferase type B catalytic subunit</fullName>
        <ecNumber evidence="3 11">2.3.1.48</ecNumber>
    </recommendedName>
</protein>
<dbReference type="EMBL" id="KZ819353">
    <property type="protein sequence ID" value="PWN45794.1"/>
    <property type="molecule type" value="Genomic_DNA"/>
</dbReference>
<keyword evidence="19" id="KW-1185">Reference proteome</keyword>
<dbReference type="GO" id="GO:0004402">
    <property type="term" value="F:histone acetyltransferase activity"/>
    <property type="evidence" value="ECO:0007669"/>
    <property type="project" value="UniProtKB-UniRule"/>
</dbReference>
<dbReference type="InterPro" id="IPR037113">
    <property type="entry name" value="Hat1_N_sf"/>
</dbReference>
<dbReference type="FunCoup" id="A0A316W8A7">
    <property type="interactions" value="641"/>
</dbReference>
<keyword evidence="7" id="KW-0234">DNA repair</keyword>
<comment type="catalytic activity">
    <reaction evidence="10 11">
        <text>L-lysyl-[protein] + acetyl-CoA = N(6)-acetyl-L-lysyl-[protein] + CoA + H(+)</text>
        <dbReference type="Rhea" id="RHEA:45948"/>
        <dbReference type="Rhea" id="RHEA-COMP:9752"/>
        <dbReference type="Rhea" id="RHEA-COMP:10731"/>
        <dbReference type="ChEBI" id="CHEBI:15378"/>
        <dbReference type="ChEBI" id="CHEBI:29969"/>
        <dbReference type="ChEBI" id="CHEBI:57287"/>
        <dbReference type="ChEBI" id="CHEBI:57288"/>
        <dbReference type="ChEBI" id="CHEBI:61930"/>
        <dbReference type="EC" id="2.3.1.48"/>
    </reaction>
</comment>
<evidence type="ECO:0000256" key="15">
    <source>
        <dbReference type="SAM" id="MobiDB-lite"/>
    </source>
</evidence>
<dbReference type="Gene3D" id="3.40.630.30">
    <property type="match status" value="1"/>
</dbReference>
<comment type="function">
    <text evidence="11">Catalytic component of the histone acetylase B (HAT-B) complex. Has intrinsic substrate specificity that modifies lysine in recognition sequence GXGKXG. Involved in DNA double-strand break repair.</text>
</comment>
<evidence type="ECO:0000313" key="18">
    <source>
        <dbReference type="EMBL" id="PWN45794.1"/>
    </source>
</evidence>
<evidence type="ECO:0000256" key="10">
    <source>
        <dbReference type="ARBA" id="ARBA00048017"/>
    </source>
</evidence>
<dbReference type="OrthoDB" id="10253098at2759"/>
<comment type="similarity">
    <text evidence="2 11">Belongs to the HAT1 family.</text>
</comment>
<feature type="binding site" evidence="13">
    <location>
        <begin position="261"/>
        <end position="263"/>
    </location>
    <ligand>
        <name>acetyl-CoA</name>
        <dbReference type="ChEBI" id="CHEBI:57288"/>
    </ligand>
</feature>
<comment type="subunit">
    <text evidence="11">Component of the HAT-B complex composed of at least HAT1 and HAT2. The HAT-B complex binds to histone H4 tail.</text>
</comment>
<keyword evidence="11" id="KW-0963">Cytoplasm</keyword>
<dbReference type="STRING" id="1522189.A0A316W8A7"/>
<evidence type="ECO:0000256" key="4">
    <source>
        <dbReference type="ARBA" id="ARBA00021268"/>
    </source>
</evidence>
<feature type="domain" description="N-acetyltransferase" evidence="16">
    <location>
        <begin position="209"/>
        <end position="298"/>
    </location>
</feature>
<comment type="subcellular location">
    <subcellularLocation>
        <location evidence="11">Cytoplasm</location>
    </subcellularLocation>
    <subcellularLocation>
        <location evidence="1 11">Nucleus</location>
    </subcellularLocation>
</comment>
<organism evidence="18 19">
    <name type="scientific">Ceraceosorus guamensis</name>
    <dbReference type="NCBI Taxonomy" id="1522189"/>
    <lineage>
        <taxon>Eukaryota</taxon>
        <taxon>Fungi</taxon>
        <taxon>Dikarya</taxon>
        <taxon>Basidiomycota</taxon>
        <taxon>Ustilaginomycotina</taxon>
        <taxon>Exobasidiomycetes</taxon>
        <taxon>Ceraceosorales</taxon>
        <taxon>Ceraceosoraceae</taxon>
        <taxon>Ceraceosorus</taxon>
    </lineage>
</organism>
<evidence type="ECO:0000256" key="8">
    <source>
        <dbReference type="ARBA" id="ARBA00023242"/>
    </source>
</evidence>
<evidence type="ECO:0000256" key="3">
    <source>
        <dbReference type="ARBA" id="ARBA00013184"/>
    </source>
</evidence>
<dbReference type="InParanoid" id="A0A316W8A7"/>
<dbReference type="GO" id="GO:0031509">
    <property type="term" value="P:subtelomeric heterochromatin formation"/>
    <property type="evidence" value="ECO:0007669"/>
    <property type="project" value="InterPro"/>
</dbReference>
<dbReference type="InterPro" id="IPR013523">
    <property type="entry name" value="Hist_AcTrfase_HAT1_C"/>
</dbReference>
<dbReference type="GeneID" id="37033485"/>
<dbReference type="InterPro" id="IPR016181">
    <property type="entry name" value="Acyl_CoA_acyltransferase"/>
</dbReference>
<evidence type="ECO:0000256" key="1">
    <source>
        <dbReference type="ARBA" id="ARBA00004123"/>
    </source>
</evidence>
<dbReference type="SUPFAM" id="SSF55729">
    <property type="entry name" value="Acyl-CoA N-acyltransferases (Nat)"/>
    <property type="match status" value="1"/>
</dbReference>
<dbReference type="Gene3D" id="1.10.10.390">
    <property type="match status" value="1"/>
</dbReference>
<dbReference type="Proteomes" id="UP000245783">
    <property type="component" value="Unassembled WGS sequence"/>
</dbReference>
<dbReference type="InterPro" id="IPR000182">
    <property type="entry name" value="GNAT_dom"/>
</dbReference>
<dbReference type="InterPro" id="IPR019467">
    <property type="entry name" value="Hat1_N"/>
</dbReference>
<keyword evidence="9 11" id="KW-0012">Acyltransferase</keyword>
<keyword evidence="8 11" id="KW-0539">Nucleus</keyword>
<evidence type="ECO:0000256" key="6">
    <source>
        <dbReference type="ARBA" id="ARBA00022763"/>
    </source>
</evidence>
<dbReference type="Pfam" id="PF00583">
    <property type="entry name" value="Acetyltransf_1"/>
    <property type="match status" value="1"/>
</dbReference>
<feature type="region of interest" description="Interaction with histone H4 N-terminus" evidence="13">
    <location>
        <begin position="245"/>
        <end position="247"/>
    </location>
</feature>
<keyword evidence="6" id="KW-0227">DNA damage</keyword>
<evidence type="ECO:0000259" key="16">
    <source>
        <dbReference type="Pfam" id="PF00583"/>
    </source>
</evidence>
<feature type="region of interest" description="Interaction with histone H4 N-terminus" evidence="13">
    <location>
        <begin position="45"/>
        <end position="47"/>
    </location>
</feature>
<feature type="domain" description="Histone acetyl transferase HAT1 N-terminal" evidence="17">
    <location>
        <begin position="7"/>
        <end position="204"/>
    </location>
</feature>
<evidence type="ECO:0000259" key="17">
    <source>
        <dbReference type="Pfam" id="PF10394"/>
    </source>
</evidence>
<dbReference type="GO" id="GO:0005634">
    <property type="term" value="C:nucleus"/>
    <property type="evidence" value="ECO:0007669"/>
    <property type="project" value="UniProtKB-SubCell"/>
</dbReference>
<feature type="active site" description="Proton donor/acceptor" evidence="12">
    <location>
        <position position="296"/>
    </location>
</feature>
<dbReference type="RefSeq" id="XP_025372954.1">
    <property type="nucleotide sequence ID" value="XM_025511615.1"/>
</dbReference>
<evidence type="ECO:0000313" key="19">
    <source>
        <dbReference type="Proteomes" id="UP000245783"/>
    </source>
</evidence>
<dbReference type="GO" id="GO:0000781">
    <property type="term" value="C:chromosome, telomeric region"/>
    <property type="evidence" value="ECO:0007669"/>
    <property type="project" value="GOC"/>
</dbReference>
<dbReference type="GO" id="GO:0042393">
    <property type="term" value="F:histone binding"/>
    <property type="evidence" value="ECO:0007669"/>
    <property type="project" value="InterPro"/>
</dbReference>
<gene>
    <name evidence="18" type="ORF">IE81DRAFT_285037</name>
</gene>
<dbReference type="PIRSF" id="PIRSF038084">
    <property type="entry name" value="HAT-B_cat"/>
    <property type="match status" value="1"/>
</dbReference>
<accession>A0A316W8A7</accession>
<evidence type="ECO:0000256" key="13">
    <source>
        <dbReference type="PIRSR" id="PIRSR038084-2"/>
    </source>
</evidence>
<evidence type="ECO:0000256" key="5">
    <source>
        <dbReference type="ARBA" id="ARBA00022679"/>
    </source>
</evidence>
<dbReference type="GO" id="GO:0005737">
    <property type="term" value="C:cytoplasm"/>
    <property type="evidence" value="ECO:0007669"/>
    <property type="project" value="UniProtKB-SubCell"/>
</dbReference>
<dbReference type="EC" id="2.3.1.48" evidence="3 11"/>
<reference evidence="18 19" key="1">
    <citation type="journal article" date="2018" name="Mol. Biol. Evol.">
        <title>Broad Genomic Sampling Reveals a Smut Pathogenic Ancestry of the Fungal Clade Ustilaginomycotina.</title>
        <authorList>
            <person name="Kijpornyongpan T."/>
            <person name="Mondo S.J."/>
            <person name="Barry K."/>
            <person name="Sandor L."/>
            <person name="Lee J."/>
            <person name="Lipzen A."/>
            <person name="Pangilinan J."/>
            <person name="LaButti K."/>
            <person name="Hainaut M."/>
            <person name="Henrissat B."/>
            <person name="Grigoriev I.V."/>
            <person name="Spatafora J.W."/>
            <person name="Aime M.C."/>
        </authorList>
    </citation>
    <scope>NUCLEOTIDE SEQUENCE [LARGE SCALE GENOMIC DNA]</scope>
    <source>
        <strain evidence="18 19">MCA 4658</strain>
    </source>
</reference>
<dbReference type="Gene3D" id="3.90.360.10">
    <property type="entry name" value="Histone acetyl transferase 1 (HAT1), N-terminal domain"/>
    <property type="match status" value="1"/>
</dbReference>
<feature type="region of interest" description="Disordered" evidence="15">
    <location>
        <begin position="138"/>
        <end position="169"/>
    </location>
</feature>
<name>A0A316W8A7_9BASI</name>
<feature type="site" description="Interaction with histone H4 N-terminus" evidence="14">
    <location>
        <position position="216"/>
    </location>
</feature>
<keyword evidence="5 11" id="KW-0808">Transferase</keyword>
<evidence type="ECO:0000256" key="2">
    <source>
        <dbReference type="ARBA" id="ARBA00010543"/>
    </source>
</evidence>
<evidence type="ECO:0000256" key="9">
    <source>
        <dbReference type="ARBA" id="ARBA00023315"/>
    </source>
</evidence>
<evidence type="ECO:0000256" key="14">
    <source>
        <dbReference type="PIRSR" id="PIRSR038084-3"/>
    </source>
</evidence>
<dbReference type="PANTHER" id="PTHR12046">
    <property type="entry name" value="HISTONE ACETYLTRANSFERASE TYPE B CATALYTIC SUBUNIT"/>
    <property type="match status" value="1"/>
</dbReference>
<dbReference type="AlphaFoldDB" id="A0A316W8A7"/>
<proteinExistence type="inferred from homology"/>
<feature type="compositionally biased region" description="Low complexity" evidence="15">
    <location>
        <begin position="150"/>
        <end position="169"/>
    </location>
</feature>
<evidence type="ECO:0000256" key="11">
    <source>
        <dbReference type="PIRNR" id="PIRNR038084"/>
    </source>
</evidence>
<dbReference type="Pfam" id="PF10394">
    <property type="entry name" value="Hat1_N"/>
    <property type="match status" value="1"/>
</dbReference>
<dbReference type="InterPro" id="IPR017380">
    <property type="entry name" value="Hist_AcTrfase_B-typ_cat-su"/>
</dbReference>
<evidence type="ECO:0000256" key="7">
    <source>
        <dbReference type="ARBA" id="ARBA00023204"/>
    </source>
</evidence>